<name>A0A1G7QF31_9LACT</name>
<dbReference type="OrthoDB" id="2138554at2"/>
<gene>
    <name evidence="2" type="ORF">SAMN05421791_10266</name>
</gene>
<dbReference type="Proteomes" id="UP000199708">
    <property type="component" value="Unassembled WGS sequence"/>
</dbReference>
<evidence type="ECO:0000313" key="3">
    <source>
        <dbReference type="Proteomes" id="UP000199708"/>
    </source>
</evidence>
<evidence type="ECO:0000313" key="2">
    <source>
        <dbReference type="EMBL" id="SDF97078.1"/>
    </source>
</evidence>
<keyword evidence="3" id="KW-1185">Reference proteome</keyword>
<reference evidence="2 3" key="1">
    <citation type="submission" date="2016-10" db="EMBL/GenBank/DDBJ databases">
        <authorList>
            <person name="de Groot N.N."/>
        </authorList>
    </citation>
    <scope>NUCLEOTIDE SEQUENCE [LARGE SCALE GENOMIC DNA]</scope>
    <source>
        <strain evidence="2 3">ATCC BAA-466</strain>
    </source>
</reference>
<accession>A0A1G7QF31</accession>
<proteinExistence type="predicted"/>
<feature type="signal peptide" evidence="1">
    <location>
        <begin position="1"/>
        <end position="26"/>
    </location>
</feature>
<dbReference type="STRING" id="120956.SAMN05421791_10266"/>
<organism evidence="2 3">
    <name type="scientific">Facklamia miroungae</name>
    <dbReference type="NCBI Taxonomy" id="120956"/>
    <lineage>
        <taxon>Bacteria</taxon>
        <taxon>Bacillati</taxon>
        <taxon>Bacillota</taxon>
        <taxon>Bacilli</taxon>
        <taxon>Lactobacillales</taxon>
        <taxon>Aerococcaceae</taxon>
        <taxon>Facklamia</taxon>
    </lineage>
</organism>
<keyword evidence="1" id="KW-0732">Signal</keyword>
<dbReference type="RefSeq" id="WP_090289160.1">
    <property type="nucleotide sequence ID" value="NZ_FNCK01000002.1"/>
</dbReference>
<evidence type="ECO:0000256" key="1">
    <source>
        <dbReference type="SAM" id="SignalP"/>
    </source>
</evidence>
<dbReference type="AlphaFoldDB" id="A0A1G7QF31"/>
<protein>
    <submittedName>
        <fullName evidence="2">Uncharacterized protein</fullName>
    </submittedName>
</protein>
<sequence>MKKIHISLLLLTVLTLNLLFPHDTFAQPEAEVKETHHMKVDGHHEGHHIKANFIPNKILNPDDSLYQAPDRIKQYVGFYKAQVEVPPLDLNLHIIVSIEENGLFNLAHYFSKRDGKESIRFYVNENETIESIPAPYQDLVILTGGLKDFEGGLGSGLVRKTLSPVVFLNNHGKPESLYPYQSMAYDLRENYQDARVYQNVGLYIINDEIVIDVNHLIGLDDEQENRIVLKATRFKNEDAFLVEQKTYEILQEAFDHYLDDYNDFKLQFKNSNDFVQVIQAMHLKTNASFPADTKFELIDPSLVNKDSKNENTFALLINDQILYFYDGEKLFVADEIENTNGSYSAHEWQTN</sequence>
<dbReference type="EMBL" id="FNCK01000002">
    <property type="protein sequence ID" value="SDF97078.1"/>
    <property type="molecule type" value="Genomic_DNA"/>
</dbReference>
<feature type="chain" id="PRO_5011764075" evidence="1">
    <location>
        <begin position="27"/>
        <end position="351"/>
    </location>
</feature>